<feature type="region of interest" description="Disordered" evidence="1">
    <location>
        <begin position="69"/>
        <end position="194"/>
    </location>
</feature>
<sequence length="439" mass="49967">MSKHDPMEELFRDRAEKYDYPFEEKDWEALEARLDYEMPQRGGNFIGYLLIGFLLISLPFWPWSINSSPSTQQRWEDSNSDIEESSMPNSSNDNAIANPTFEEHATPEMEVERSTMDVSPAVSEPKTITASNPKSTPSGVPSSIDAPKKLEMNPQQEVNTEPTSPKASTISVNEPNVVDASGNNEDPEQLSGEYLPTTDSAFSKLENERLEANEDEYVVNYESEPIAESPALNSESDSLSNEIISPQTSTRRRWNFFVLAGAEKGGTQLNRLTRFGWRAGFGVRYSPLSSLSINTGINFSQLGYTAWEEEYDLKDYELPYGDELAWTDGSCNMIEIPLEVRYHPVKWMNIGAGIRSYYVQQEEYNFHYESRYNEDYTNNYVNKTNAFSWVSHAVFSLGFNVPVYGKQLEIQPFYQMPIKGIGQGEVEWQSYGVSILYLF</sequence>
<evidence type="ECO:0008006" key="5">
    <source>
        <dbReference type="Google" id="ProtNLM"/>
    </source>
</evidence>
<keyword evidence="2" id="KW-0812">Transmembrane</keyword>
<feature type="compositionally biased region" description="Basic and acidic residues" evidence="1">
    <location>
        <begin position="101"/>
        <end position="115"/>
    </location>
</feature>
<evidence type="ECO:0000256" key="1">
    <source>
        <dbReference type="SAM" id="MobiDB-lite"/>
    </source>
</evidence>
<name>A0A6L3ZJS1_9FLAO</name>
<feature type="compositionally biased region" description="Polar residues" evidence="1">
    <location>
        <begin position="153"/>
        <end position="174"/>
    </location>
</feature>
<feature type="compositionally biased region" description="Polar residues" evidence="1">
    <location>
        <begin position="126"/>
        <end position="141"/>
    </location>
</feature>
<proteinExistence type="predicted"/>
<evidence type="ECO:0000313" key="3">
    <source>
        <dbReference type="EMBL" id="KAB2817380.1"/>
    </source>
</evidence>
<gene>
    <name evidence="3" type="ORF">F8C82_03010</name>
</gene>
<protein>
    <recommendedName>
        <fullName evidence="5">PorT family protein</fullName>
    </recommendedName>
</protein>
<keyword evidence="2" id="KW-1133">Transmembrane helix</keyword>
<dbReference type="RefSeq" id="WP_151691951.1">
    <property type="nucleotide sequence ID" value="NZ_BMGX01000002.1"/>
</dbReference>
<evidence type="ECO:0000256" key="2">
    <source>
        <dbReference type="SAM" id="Phobius"/>
    </source>
</evidence>
<keyword evidence="2" id="KW-0472">Membrane</keyword>
<keyword evidence="4" id="KW-1185">Reference proteome</keyword>
<dbReference type="OrthoDB" id="1523584at2"/>
<reference evidence="3 4" key="1">
    <citation type="submission" date="2019-10" db="EMBL/GenBank/DDBJ databases">
        <title>Genome sequence of Phaeocystidibacter marisrubri JCM30614 (type strain).</title>
        <authorList>
            <person name="Bowman J.P."/>
        </authorList>
    </citation>
    <scope>NUCLEOTIDE SEQUENCE [LARGE SCALE GENOMIC DNA]</scope>
    <source>
        <strain evidence="3 4">JCM 30614</strain>
    </source>
</reference>
<dbReference type="EMBL" id="WBVQ01000001">
    <property type="protein sequence ID" value="KAB2817380.1"/>
    <property type="molecule type" value="Genomic_DNA"/>
</dbReference>
<feature type="transmembrane region" description="Helical" evidence="2">
    <location>
        <begin position="45"/>
        <end position="63"/>
    </location>
</feature>
<evidence type="ECO:0000313" key="4">
    <source>
        <dbReference type="Proteomes" id="UP000484164"/>
    </source>
</evidence>
<feature type="compositionally biased region" description="Polar residues" evidence="1">
    <location>
        <begin position="86"/>
        <end position="97"/>
    </location>
</feature>
<comment type="caution">
    <text evidence="3">The sequence shown here is derived from an EMBL/GenBank/DDBJ whole genome shotgun (WGS) entry which is preliminary data.</text>
</comment>
<accession>A0A6L3ZJS1</accession>
<organism evidence="3 4">
    <name type="scientific">Phaeocystidibacter marisrubri</name>
    <dbReference type="NCBI Taxonomy" id="1577780"/>
    <lineage>
        <taxon>Bacteria</taxon>
        <taxon>Pseudomonadati</taxon>
        <taxon>Bacteroidota</taxon>
        <taxon>Flavobacteriia</taxon>
        <taxon>Flavobacteriales</taxon>
        <taxon>Phaeocystidibacteraceae</taxon>
        <taxon>Phaeocystidibacter</taxon>
    </lineage>
</organism>
<dbReference type="Proteomes" id="UP000484164">
    <property type="component" value="Unassembled WGS sequence"/>
</dbReference>
<dbReference type="AlphaFoldDB" id="A0A6L3ZJS1"/>